<evidence type="ECO:0000256" key="4">
    <source>
        <dbReference type="PROSITE-ProRule" id="PRU00175"/>
    </source>
</evidence>
<dbReference type="OrthoDB" id="660555at2759"/>
<keyword evidence="9" id="KW-1185">Reference proteome</keyword>
<sequence length="596" mass="64844">MAGRAAFSHSSPNLGRQLDGANSGAPQDAAGMHPPRTHSYGAVASHFLAQPNGAYGGQTWVDFLRDAGADPSASAQQPRAPPQPNLHAPLPPLPVDSFPHRPSPHYSLPAHPSAHTEARPSRSSSERKRRLTTADSPFRRPSSIRMHSEDQPGSSHNPIVLGSSPAAAPAQRPSLQSHTSTGRRDSDFALPRWQPDSEVTHCFVCGSHFTFFYRKHHCRKCGRVVCSACSPHRITIPRQYIVHPPYDNPNIIDPTSEDDDHPMSRFGPFGNPALGGGEEVRVCNPCVPDPNYSPPPQHGQTSPFPPFSPTAHSPHLAPSNALPRGPRPSHRSTQSVNDSARTVSHGQAPRSRDLFTDRRTSYHGASRVADLWPPTQANPHDYAQPPAYDHRTRPHSRSVLSANPQPTSSDFAGQHSMPGSRRSFFAHGHPVPGPPPQPQPTPRRQIAEEDECPVCGNELPAKGPDGDETARTQHVEECIALYSGSPPPAPTTPADLSSNSLPSQRTRGMSSAAGNGEGSSNRMSMMARGMVPYVATEKDCVDEEGNEAECVICFEEFEAGDKMARLVCWCKFHESCIKEWWDKKGRGACPTHQLQY</sequence>
<organism evidence="8 9">
    <name type="scientific">Paraphaeosphaeria sporulosa</name>
    <dbReference type="NCBI Taxonomy" id="1460663"/>
    <lineage>
        <taxon>Eukaryota</taxon>
        <taxon>Fungi</taxon>
        <taxon>Dikarya</taxon>
        <taxon>Ascomycota</taxon>
        <taxon>Pezizomycotina</taxon>
        <taxon>Dothideomycetes</taxon>
        <taxon>Pleosporomycetidae</taxon>
        <taxon>Pleosporales</taxon>
        <taxon>Massarineae</taxon>
        <taxon>Didymosphaeriaceae</taxon>
        <taxon>Paraphaeosphaeria</taxon>
    </lineage>
</organism>
<feature type="compositionally biased region" description="Pro residues" evidence="5">
    <location>
        <begin position="431"/>
        <end position="441"/>
    </location>
</feature>
<feature type="region of interest" description="Disordered" evidence="5">
    <location>
        <begin position="291"/>
        <end position="446"/>
    </location>
</feature>
<feature type="compositionally biased region" description="Basic and acidic residues" evidence="5">
    <location>
        <begin position="114"/>
        <end position="126"/>
    </location>
</feature>
<accession>A0A177C4Q5</accession>
<evidence type="ECO:0000313" key="9">
    <source>
        <dbReference type="Proteomes" id="UP000077069"/>
    </source>
</evidence>
<dbReference type="PANTHER" id="PTHR23164:SF30">
    <property type="entry name" value="EARLY ENDOSOME ANTIGEN 1"/>
    <property type="match status" value="1"/>
</dbReference>
<feature type="compositionally biased region" description="Low complexity" evidence="5">
    <location>
        <begin position="508"/>
        <end position="521"/>
    </location>
</feature>
<feature type="compositionally biased region" description="Pro residues" evidence="5">
    <location>
        <begin position="291"/>
        <end position="308"/>
    </location>
</feature>
<dbReference type="SUPFAM" id="SSF57850">
    <property type="entry name" value="RING/U-box"/>
    <property type="match status" value="1"/>
</dbReference>
<dbReference type="AlphaFoldDB" id="A0A177C4Q5"/>
<evidence type="ECO:0000256" key="3">
    <source>
        <dbReference type="ARBA" id="ARBA00022833"/>
    </source>
</evidence>
<feature type="compositionally biased region" description="Polar residues" evidence="5">
    <location>
        <begin position="495"/>
        <end position="507"/>
    </location>
</feature>
<dbReference type="SUPFAM" id="SSF57903">
    <property type="entry name" value="FYVE/PHD zinc finger"/>
    <property type="match status" value="1"/>
</dbReference>
<dbReference type="RefSeq" id="XP_018032516.1">
    <property type="nucleotide sequence ID" value="XM_018184359.1"/>
</dbReference>
<dbReference type="Gene3D" id="3.30.40.10">
    <property type="entry name" value="Zinc/RING finger domain, C3HC4 (zinc finger)"/>
    <property type="match status" value="2"/>
</dbReference>
<feature type="compositionally biased region" description="Low complexity" evidence="5">
    <location>
        <begin position="163"/>
        <end position="177"/>
    </location>
</feature>
<feature type="compositionally biased region" description="Basic and acidic residues" evidence="5">
    <location>
        <begin position="350"/>
        <end position="360"/>
    </location>
</feature>
<dbReference type="EMBL" id="KV441556">
    <property type="protein sequence ID" value="OAG02151.1"/>
    <property type="molecule type" value="Genomic_DNA"/>
</dbReference>
<dbReference type="InterPro" id="IPR017455">
    <property type="entry name" value="Znf_FYVE-rel"/>
</dbReference>
<dbReference type="PANTHER" id="PTHR23164">
    <property type="entry name" value="EARLY ENDOSOME ANTIGEN 1"/>
    <property type="match status" value="1"/>
</dbReference>
<dbReference type="SMART" id="SM00184">
    <property type="entry name" value="RING"/>
    <property type="match status" value="1"/>
</dbReference>
<feature type="region of interest" description="Disordered" evidence="5">
    <location>
        <begin position="483"/>
        <end position="521"/>
    </location>
</feature>
<evidence type="ECO:0000313" key="8">
    <source>
        <dbReference type="EMBL" id="OAG02151.1"/>
    </source>
</evidence>
<feature type="domain" description="FYVE-type" evidence="7">
    <location>
        <begin position="196"/>
        <end position="291"/>
    </location>
</feature>
<dbReference type="SMART" id="SM00064">
    <property type="entry name" value="FYVE"/>
    <property type="match status" value="1"/>
</dbReference>
<dbReference type="STRING" id="1460663.A0A177C4Q5"/>
<name>A0A177C4Q5_9PLEO</name>
<evidence type="ECO:0000256" key="1">
    <source>
        <dbReference type="ARBA" id="ARBA00022723"/>
    </source>
</evidence>
<feature type="region of interest" description="Disordered" evidence="5">
    <location>
        <begin position="67"/>
        <end position="189"/>
    </location>
</feature>
<dbReference type="FunCoup" id="A0A177C4Q5">
    <property type="interactions" value="14"/>
</dbReference>
<dbReference type="Proteomes" id="UP000077069">
    <property type="component" value="Unassembled WGS sequence"/>
</dbReference>
<dbReference type="InterPro" id="IPR000306">
    <property type="entry name" value="Znf_FYVE"/>
</dbReference>
<keyword evidence="2 4" id="KW-0863">Zinc-finger</keyword>
<evidence type="ECO:0000256" key="5">
    <source>
        <dbReference type="SAM" id="MobiDB-lite"/>
    </source>
</evidence>
<dbReference type="InParanoid" id="A0A177C4Q5"/>
<feature type="domain" description="RING-type" evidence="6">
    <location>
        <begin position="550"/>
        <end position="593"/>
    </location>
</feature>
<evidence type="ECO:0000259" key="7">
    <source>
        <dbReference type="PROSITE" id="PS50178"/>
    </source>
</evidence>
<evidence type="ECO:0000259" key="6">
    <source>
        <dbReference type="PROSITE" id="PS50089"/>
    </source>
</evidence>
<feature type="region of interest" description="Disordered" evidence="5">
    <location>
        <begin position="1"/>
        <end position="43"/>
    </location>
</feature>
<feature type="compositionally biased region" description="Polar residues" evidence="5">
    <location>
        <begin position="398"/>
        <end position="411"/>
    </location>
</feature>
<dbReference type="Pfam" id="PF13639">
    <property type="entry name" value="zf-RING_2"/>
    <property type="match status" value="1"/>
</dbReference>
<protein>
    <submittedName>
        <fullName evidence="8">FYVE-domain-containing protein</fullName>
    </submittedName>
</protein>
<dbReference type="Pfam" id="PF01363">
    <property type="entry name" value="FYVE"/>
    <property type="match status" value="1"/>
</dbReference>
<dbReference type="PROSITE" id="PS50178">
    <property type="entry name" value="ZF_FYVE"/>
    <property type="match status" value="1"/>
</dbReference>
<proteinExistence type="predicted"/>
<dbReference type="GO" id="GO:0008270">
    <property type="term" value="F:zinc ion binding"/>
    <property type="evidence" value="ECO:0007669"/>
    <property type="project" value="UniProtKB-KW"/>
</dbReference>
<dbReference type="GeneID" id="28767845"/>
<dbReference type="InterPro" id="IPR013083">
    <property type="entry name" value="Znf_RING/FYVE/PHD"/>
</dbReference>
<gene>
    <name evidence="8" type="ORF">CC84DRAFT_1252530</name>
</gene>
<dbReference type="CDD" id="cd16489">
    <property type="entry name" value="mRING-CH-C4HC2H_ZNRF"/>
    <property type="match status" value="1"/>
</dbReference>
<evidence type="ECO:0000256" key="2">
    <source>
        <dbReference type="ARBA" id="ARBA00022771"/>
    </source>
</evidence>
<dbReference type="InterPro" id="IPR011011">
    <property type="entry name" value="Znf_FYVE_PHD"/>
</dbReference>
<keyword evidence="3" id="KW-0862">Zinc</keyword>
<reference evidence="8 9" key="1">
    <citation type="submission" date="2016-05" db="EMBL/GenBank/DDBJ databases">
        <title>Comparative analysis of secretome profiles of manganese(II)-oxidizing ascomycete fungi.</title>
        <authorList>
            <consortium name="DOE Joint Genome Institute"/>
            <person name="Zeiner C.A."/>
            <person name="Purvine S.O."/>
            <person name="Zink E.M."/>
            <person name="Wu S."/>
            <person name="Pasa-Tolic L."/>
            <person name="Chaput D.L."/>
            <person name="Haridas S."/>
            <person name="Grigoriev I.V."/>
            <person name="Santelli C.M."/>
            <person name="Hansel C.M."/>
        </authorList>
    </citation>
    <scope>NUCLEOTIDE SEQUENCE [LARGE SCALE GENOMIC DNA]</scope>
    <source>
        <strain evidence="8 9">AP3s5-JAC2a</strain>
    </source>
</reference>
<keyword evidence="1" id="KW-0479">Metal-binding</keyword>
<feature type="compositionally biased region" description="Pro residues" evidence="5">
    <location>
        <begin position="79"/>
        <end position="94"/>
    </location>
</feature>
<dbReference type="InterPro" id="IPR001841">
    <property type="entry name" value="Znf_RING"/>
</dbReference>
<feature type="compositionally biased region" description="Polar residues" evidence="5">
    <location>
        <begin position="331"/>
        <end position="345"/>
    </location>
</feature>
<dbReference type="PROSITE" id="PS50089">
    <property type="entry name" value="ZF_RING_2"/>
    <property type="match status" value="1"/>
</dbReference>